<dbReference type="GO" id="GO:0006974">
    <property type="term" value="P:DNA damage response"/>
    <property type="evidence" value="ECO:0007669"/>
    <property type="project" value="UniProtKB-KW"/>
</dbReference>
<evidence type="ECO:0000256" key="7">
    <source>
        <dbReference type="ARBA" id="ARBA00023163"/>
    </source>
</evidence>
<evidence type="ECO:0000256" key="6">
    <source>
        <dbReference type="ARBA" id="ARBA00023015"/>
    </source>
</evidence>
<dbReference type="GO" id="GO:0006355">
    <property type="term" value="P:regulation of DNA-templated transcription"/>
    <property type="evidence" value="ECO:0007669"/>
    <property type="project" value="InterPro"/>
</dbReference>
<comment type="caution">
    <text evidence="11">The sequence shown here is derived from an EMBL/GenBank/DDBJ whole genome shotgun (WGS) entry which is preliminary data.</text>
</comment>
<dbReference type="PANTHER" id="PTHR31571">
    <property type="entry name" value="ALTERED INHERITANCE OF MITOCHONDRIA PROTEIN 6"/>
    <property type="match status" value="1"/>
</dbReference>
<evidence type="ECO:0000256" key="10">
    <source>
        <dbReference type="SAM" id="MobiDB-lite"/>
    </source>
</evidence>
<dbReference type="GO" id="GO:0032931">
    <property type="term" value="F:histone H3K56 acetyltransferase activity"/>
    <property type="evidence" value="ECO:0007669"/>
    <property type="project" value="TreeGrafter"/>
</dbReference>
<gene>
    <name evidence="11" type="ORF">DAPK24_001460</name>
</gene>
<comment type="catalytic activity">
    <reaction evidence="9">
        <text>L-lysyl-[histone] + acetyl-CoA = N(6)-acetyl-L-lysyl-[histone] + CoA + H(+)</text>
        <dbReference type="Rhea" id="RHEA:21992"/>
        <dbReference type="Rhea" id="RHEA-COMP:9845"/>
        <dbReference type="Rhea" id="RHEA-COMP:11338"/>
        <dbReference type="ChEBI" id="CHEBI:15378"/>
        <dbReference type="ChEBI" id="CHEBI:29969"/>
        <dbReference type="ChEBI" id="CHEBI:57287"/>
        <dbReference type="ChEBI" id="CHEBI:57288"/>
        <dbReference type="ChEBI" id="CHEBI:61930"/>
        <dbReference type="EC" id="2.3.1.48"/>
    </reaction>
    <physiologicalReaction direction="left-to-right" evidence="9">
        <dbReference type="Rhea" id="RHEA:21993"/>
    </physiologicalReaction>
</comment>
<dbReference type="PANTHER" id="PTHR31571:SF2">
    <property type="entry name" value="HISTONE ACETYLTRANSFERASE RTT109"/>
    <property type="match status" value="1"/>
</dbReference>
<dbReference type="GO" id="GO:0005634">
    <property type="term" value="C:nucleus"/>
    <property type="evidence" value="ECO:0007669"/>
    <property type="project" value="UniProtKB-SubCell"/>
</dbReference>
<dbReference type="PROSITE" id="PS51728">
    <property type="entry name" value="RTT109_HAT"/>
    <property type="match status" value="1"/>
</dbReference>
<evidence type="ECO:0000256" key="5">
    <source>
        <dbReference type="ARBA" id="ARBA00022990"/>
    </source>
</evidence>
<evidence type="ECO:0000256" key="4">
    <source>
        <dbReference type="ARBA" id="ARBA00022763"/>
    </source>
</evidence>
<dbReference type="Pfam" id="PF08214">
    <property type="entry name" value="HAT_KAT11"/>
    <property type="match status" value="1"/>
</dbReference>
<keyword evidence="8" id="KW-0539">Nucleus</keyword>
<keyword evidence="6" id="KW-0805">Transcription regulation</keyword>
<dbReference type="InterPro" id="IPR013178">
    <property type="entry name" value="Histone_AcTrfase_Rtt109/CBP"/>
</dbReference>
<feature type="region of interest" description="Disordered" evidence="10">
    <location>
        <begin position="134"/>
        <end position="157"/>
    </location>
</feature>
<dbReference type="SMART" id="SM01250">
    <property type="entry name" value="KAT11"/>
    <property type="match status" value="1"/>
</dbReference>
<dbReference type="EC" id="2.3.1.48" evidence="2"/>
<evidence type="ECO:0000256" key="8">
    <source>
        <dbReference type="ARBA" id="ARBA00023242"/>
    </source>
</evidence>
<reference evidence="11 12" key="1">
    <citation type="journal article" date="2023" name="Elife">
        <title>Identification of key yeast species and microbe-microbe interactions impacting larval growth of Drosophila in the wild.</title>
        <authorList>
            <person name="Mure A."/>
            <person name="Sugiura Y."/>
            <person name="Maeda R."/>
            <person name="Honda K."/>
            <person name="Sakurai N."/>
            <person name="Takahashi Y."/>
            <person name="Watada M."/>
            <person name="Katoh T."/>
            <person name="Gotoh A."/>
            <person name="Gotoh Y."/>
            <person name="Taniguchi I."/>
            <person name="Nakamura K."/>
            <person name="Hayashi T."/>
            <person name="Katayama T."/>
            <person name="Uemura T."/>
            <person name="Hattori Y."/>
        </authorList>
    </citation>
    <scope>NUCLEOTIDE SEQUENCE [LARGE SCALE GENOMIC DNA]</scope>
    <source>
        <strain evidence="11 12">PK-24</strain>
    </source>
</reference>
<protein>
    <recommendedName>
        <fullName evidence="2">histone acetyltransferase</fullName>
        <ecNumber evidence="2">2.3.1.48</ecNumber>
    </recommendedName>
</protein>
<dbReference type="EMBL" id="BTGB01000001">
    <property type="protein sequence ID" value="GMM43571.1"/>
    <property type="molecule type" value="Genomic_DNA"/>
</dbReference>
<keyword evidence="5" id="KW-0007">Acetylation</keyword>
<accession>A0AAV5QYP9</accession>
<dbReference type="Proteomes" id="UP001378960">
    <property type="component" value="Unassembled WGS sequence"/>
</dbReference>
<keyword evidence="4" id="KW-0227">DNA damage</keyword>
<sequence length="464" mass="53344">MEPFGRSCYQSNDNYVVFNVTNTKRCVPIIHKPKSLKPKFSTKTTHYCILFSPEKIPLLALEIYTYLNFHMNDGGERVERLIYVGKADTSGLSSSDVVNVGGFVTEYLNYVSGIPIKEIMGQLNIDESKINKEQLDNHDIDSDEEDSPKNNEKSSYNGPIFLSETQKKLYLLAKPDIIDKHVPNKHITGIEYLNKLGFSDKYFSDKFIIETKLVLFTRAEGQYIFPESVKNENKHVLDGTNLLKWWLKNTENISNGWNSCEKYLDVLNMDDREIQRYFPLNSKDWKVGNVYDGSVSGDLSQAIYNIPLLPDDPKGRFLEHIVVEGRAKKLNCKRYWQELAIRQEFRFGAVVGLIGIKGNIETNNTIGKYSYVTANHLKQFTELITSKDYSDKSDWNLLYDEILDLSFIKPIFIKGEWKGRKRIYEVDSKLSNNGNIDQKNKPVAVINTLMCVRSKKKLKAKTTS</sequence>
<name>A0AAV5QYP9_PICKL</name>
<comment type="subcellular location">
    <subcellularLocation>
        <location evidence="1">Nucleus</location>
    </subcellularLocation>
</comment>
<evidence type="ECO:0000256" key="2">
    <source>
        <dbReference type="ARBA" id="ARBA00013184"/>
    </source>
</evidence>
<dbReference type="InterPro" id="IPR016849">
    <property type="entry name" value="Rtt109"/>
</dbReference>
<proteinExistence type="predicted"/>
<keyword evidence="3" id="KW-0808">Transferase</keyword>
<dbReference type="InterPro" id="IPR051236">
    <property type="entry name" value="HAT_RTT109-like"/>
</dbReference>
<evidence type="ECO:0000256" key="9">
    <source>
        <dbReference type="ARBA" id="ARBA00048940"/>
    </source>
</evidence>
<dbReference type="AlphaFoldDB" id="A0AAV5QYP9"/>
<evidence type="ECO:0000256" key="1">
    <source>
        <dbReference type="ARBA" id="ARBA00004123"/>
    </source>
</evidence>
<evidence type="ECO:0000313" key="12">
    <source>
        <dbReference type="Proteomes" id="UP001378960"/>
    </source>
</evidence>
<evidence type="ECO:0000313" key="11">
    <source>
        <dbReference type="EMBL" id="GMM43571.1"/>
    </source>
</evidence>
<keyword evidence="12" id="KW-1185">Reference proteome</keyword>
<keyword evidence="7" id="KW-0804">Transcription</keyword>
<evidence type="ECO:0000256" key="3">
    <source>
        <dbReference type="ARBA" id="ARBA00022679"/>
    </source>
</evidence>
<organism evidence="11 12">
    <name type="scientific">Pichia kluyveri</name>
    <name type="common">Yeast</name>
    <dbReference type="NCBI Taxonomy" id="36015"/>
    <lineage>
        <taxon>Eukaryota</taxon>
        <taxon>Fungi</taxon>
        <taxon>Dikarya</taxon>
        <taxon>Ascomycota</taxon>
        <taxon>Saccharomycotina</taxon>
        <taxon>Pichiomycetes</taxon>
        <taxon>Pichiales</taxon>
        <taxon>Pichiaceae</taxon>
        <taxon>Pichia</taxon>
    </lineage>
</organism>